<comment type="caution">
    <text evidence="1">The sequence shown here is derived from an EMBL/GenBank/DDBJ whole genome shotgun (WGS) entry which is preliminary data.</text>
</comment>
<evidence type="ECO:0000313" key="2">
    <source>
        <dbReference type="Proteomes" id="UP000811545"/>
    </source>
</evidence>
<dbReference type="AlphaFoldDB" id="A0A9E2F512"/>
<dbReference type="EMBL" id="QLTW01000146">
    <property type="protein sequence ID" value="MBT9145691.1"/>
    <property type="molecule type" value="Genomic_DNA"/>
</dbReference>
<sequence length="32" mass="3895">MEPVYFSLELESVLIKKIKTIKLVEFKKQKKR</sequence>
<organism evidence="1 2">
    <name type="scientific">Psychracetigena formicireducens</name>
    <dbReference type="NCBI Taxonomy" id="2986056"/>
    <lineage>
        <taxon>Bacteria</taxon>
        <taxon>Bacillati</taxon>
        <taxon>Candidatus Lithacetigenota</taxon>
        <taxon>Candidatus Psychracetigena</taxon>
    </lineage>
</organism>
<accession>A0A9E2F512</accession>
<protein>
    <submittedName>
        <fullName evidence="1">Uncharacterized protein</fullName>
    </submittedName>
</protein>
<reference evidence="1 2" key="1">
    <citation type="journal article" date="2021" name="bioRxiv">
        <title>Unique metabolic strategies in Hadean analogues reveal hints for primordial physiology.</title>
        <authorList>
            <person name="Nobu M.K."/>
            <person name="Nakai R."/>
            <person name="Tamazawa S."/>
            <person name="Mori H."/>
            <person name="Toyoda A."/>
            <person name="Ijiri A."/>
            <person name="Suzuki S."/>
            <person name="Kurokawa K."/>
            <person name="Kamagata Y."/>
            <person name="Tamaki H."/>
        </authorList>
    </citation>
    <scope>NUCLEOTIDE SEQUENCE [LARGE SCALE GENOMIC DNA]</scope>
    <source>
        <strain evidence="1">BS525</strain>
    </source>
</reference>
<gene>
    <name evidence="1" type="ORF">DDT42_01566</name>
</gene>
<proteinExistence type="predicted"/>
<dbReference type="Proteomes" id="UP000811545">
    <property type="component" value="Unassembled WGS sequence"/>
</dbReference>
<evidence type="ECO:0000313" key="1">
    <source>
        <dbReference type="EMBL" id="MBT9145691.1"/>
    </source>
</evidence>
<name>A0A9E2F512_PSYF1</name>